<dbReference type="EMBL" id="CP092418">
    <property type="protein sequence ID" value="USD21871.1"/>
    <property type="molecule type" value="Genomic_DNA"/>
</dbReference>
<dbReference type="InterPro" id="IPR046572">
    <property type="entry name" value="DUF6632"/>
</dbReference>
<keyword evidence="3" id="KW-1185">Reference proteome</keyword>
<keyword evidence="1" id="KW-1133">Transmembrane helix</keyword>
<name>A0ABY4VC86_9GAMM</name>
<proteinExistence type="predicted"/>
<evidence type="ECO:0000313" key="2">
    <source>
        <dbReference type="EMBL" id="USD21871.1"/>
    </source>
</evidence>
<feature type="transmembrane region" description="Helical" evidence="1">
    <location>
        <begin position="74"/>
        <end position="95"/>
    </location>
</feature>
<feature type="transmembrane region" description="Helical" evidence="1">
    <location>
        <begin position="12"/>
        <end position="34"/>
    </location>
</feature>
<protein>
    <submittedName>
        <fullName evidence="2">Uncharacterized protein</fullName>
    </submittedName>
</protein>
<sequence>MDDAVRAKYLPIALVVVGLIFIFAIYPMMMWVWPSGWGWTPRQPEYEQMIMGIYATLGVFLIRAAKDPAANASLIWFTVWSSLVHATIMLFQALYDRTERANLLGDIPALFLVAIVLWYLMPKRHFKKSDKT</sequence>
<evidence type="ECO:0000313" key="3">
    <source>
        <dbReference type="Proteomes" id="UP001055658"/>
    </source>
</evidence>
<dbReference type="Proteomes" id="UP001055658">
    <property type="component" value="Chromosome"/>
</dbReference>
<feature type="transmembrane region" description="Helical" evidence="1">
    <location>
        <begin position="101"/>
        <end position="121"/>
    </location>
</feature>
<feature type="transmembrane region" description="Helical" evidence="1">
    <location>
        <begin position="46"/>
        <end position="62"/>
    </location>
</feature>
<dbReference type="RefSeq" id="WP_252084265.1">
    <property type="nucleotide sequence ID" value="NZ_CP092418.1"/>
</dbReference>
<keyword evidence="1" id="KW-0472">Membrane</keyword>
<keyword evidence="1" id="KW-0812">Transmembrane</keyword>
<evidence type="ECO:0000256" key="1">
    <source>
        <dbReference type="SAM" id="Phobius"/>
    </source>
</evidence>
<accession>A0ABY4VC86</accession>
<reference evidence="2" key="1">
    <citation type="submission" date="2022-02" db="EMBL/GenBank/DDBJ databases">
        <title>Coral-associated bacteria.</title>
        <authorList>
            <person name="Tang K."/>
            <person name="Wang X."/>
        </authorList>
    </citation>
    <scope>NUCLEOTIDE SEQUENCE</scope>
    <source>
        <strain evidence="2">SCSIO 43006</strain>
    </source>
</reference>
<gene>
    <name evidence="2" type="ORF">MJO52_01650</name>
</gene>
<dbReference type="Pfam" id="PF20337">
    <property type="entry name" value="DUF6632"/>
    <property type="match status" value="1"/>
</dbReference>
<organism evidence="2 3">
    <name type="scientific">Microbulbifer variabilis</name>
    <dbReference type="NCBI Taxonomy" id="266805"/>
    <lineage>
        <taxon>Bacteria</taxon>
        <taxon>Pseudomonadati</taxon>
        <taxon>Pseudomonadota</taxon>
        <taxon>Gammaproteobacteria</taxon>
        <taxon>Cellvibrionales</taxon>
        <taxon>Microbulbiferaceae</taxon>
        <taxon>Microbulbifer</taxon>
    </lineage>
</organism>